<evidence type="ECO:0000313" key="2">
    <source>
        <dbReference type="Proteomes" id="UP000886595"/>
    </source>
</evidence>
<comment type="caution">
    <text evidence="1">The sequence shown here is derived from an EMBL/GenBank/DDBJ whole genome shotgun (WGS) entry which is preliminary data.</text>
</comment>
<dbReference type="AlphaFoldDB" id="A0A8X7TJD9"/>
<organism evidence="1 2">
    <name type="scientific">Brassica carinata</name>
    <name type="common">Ethiopian mustard</name>
    <name type="synonym">Abyssinian cabbage</name>
    <dbReference type="NCBI Taxonomy" id="52824"/>
    <lineage>
        <taxon>Eukaryota</taxon>
        <taxon>Viridiplantae</taxon>
        <taxon>Streptophyta</taxon>
        <taxon>Embryophyta</taxon>
        <taxon>Tracheophyta</taxon>
        <taxon>Spermatophyta</taxon>
        <taxon>Magnoliopsida</taxon>
        <taxon>eudicotyledons</taxon>
        <taxon>Gunneridae</taxon>
        <taxon>Pentapetalae</taxon>
        <taxon>rosids</taxon>
        <taxon>malvids</taxon>
        <taxon>Brassicales</taxon>
        <taxon>Brassicaceae</taxon>
        <taxon>Brassiceae</taxon>
        <taxon>Brassica</taxon>
    </lineage>
</organism>
<keyword evidence="2" id="KW-1185">Reference proteome</keyword>
<dbReference type="EMBL" id="JAAMPC010000121">
    <property type="protein sequence ID" value="KAG2243992.1"/>
    <property type="molecule type" value="Genomic_DNA"/>
</dbReference>
<evidence type="ECO:0000313" key="1">
    <source>
        <dbReference type="EMBL" id="KAG2243992.1"/>
    </source>
</evidence>
<dbReference type="Proteomes" id="UP000886595">
    <property type="component" value="Unassembled WGS sequence"/>
</dbReference>
<proteinExistence type="predicted"/>
<protein>
    <submittedName>
        <fullName evidence="1">Uncharacterized protein</fullName>
    </submittedName>
</protein>
<reference evidence="1 2" key="1">
    <citation type="submission" date="2020-02" db="EMBL/GenBank/DDBJ databases">
        <authorList>
            <person name="Ma Q."/>
            <person name="Huang Y."/>
            <person name="Song X."/>
            <person name="Pei D."/>
        </authorList>
    </citation>
    <scope>NUCLEOTIDE SEQUENCE [LARGE SCALE GENOMIC DNA]</scope>
    <source>
        <strain evidence="1">Sxm20200214</strain>
        <tissue evidence="1">Leaf</tissue>
    </source>
</reference>
<accession>A0A8X7TJD9</accession>
<name>A0A8X7TJD9_BRACI</name>
<gene>
    <name evidence="1" type="ORF">Bca52824_094162</name>
</gene>
<sequence length="85" mass="9300">MRSITEEEGVMVGFPIALQLWVFEAIPALLGRLGGDDKEKLMGYVGEKLPQHSGLGLTDVLDAEHDLKRIGVHVCGFCIDVHVDL</sequence>